<comment type="caution">
    <text evidence="2">The sequence shown here is derived from an EMBL/GenBank/DDBJ whole genome shotgun (WGS) entry which is preliminary data.</text>
</comment>
<feature type="signal peptide" evidence="1">
    <location>
        <begin position="1"/>
        <end position="23"/>
    </location>
</feature>
<accession>A0AAV0F8X7</accession>
<evidence type="ECO:0000313" key="2">
    <source>
        <dbReference type="EMBL" id="CAH9131931.1"/>
    </source>
</evidence>
<keyword evidence="3" id="KW-1185">Reference proteome</keyword>
<organism evidence="2 3">
    <name type="scientific">Cuscuta epithymum</name>
    <dbReference type="NCBI Taxonomy" id="186058"/>
    <lineage>
        <taxon>Eukaryota</taxon>
        <taxon>Viridiplantae</taxon>
        <taxon>Streptophyta</taxon>
        <taxon>Embryophyta</taxon>
        <taxon>Tracheophyta</taxon>
        <taxon>Spermatophyta</taxon>
        <taxon>Magnoliopsida</taxon>
        <taxon>eudicotyledons</taxon>
        <taxon>Gunneridae</taxon>
        <taxon>Pentapetalae</taxon>
        <taxon>asterids</taxon>
        <taxon>lamiids</taxon>
        <taxon>Solanales</taxon>
        <taxon>Convolvulaceae</taxon>
        <taxon>Cuscuteae</taxon>
        <taxon>Cuscuta</taxon>
        <taxon>Cuscuta subgen. Cuscuta</taxon>
    </lineage>
</organism>
<protein>
    <submittedName>
        <fullName evidence="2">Uncharacterized protein</fullName>
    </submittedName>
</protein>
<gene>
    <name evidence="2" type="ORF">CEPIT_LOCUS31781</name>
</gene>
<reference evidence="2" key="1">
    <citation type="submission" date="2022-07" db="EMBL/GenBank/DDBJ databases">
        <authorList>
            <person name="Macas J."/>
            <person name="Novak P."/>
            <person name="Neumann P."/>
        </authorList>
    </citation>
    <scope>NUCLEOTIDE SEQUENCE</scope>
</reference>
<evidence type="ECO:0000313" key="3">
    <source>
        <dbReference type="Proteomes" id="UP001152523"/>
    </source>
</evidence>
<keyword evidence="1" id="KW-0732">Signal</keyword>
<sequence length="100" mass="10381">MTFHIHNLGILFLLLGAQLITTAVHCRTLRNSVGSVDGFEHYQTPETEAAAGKTMGKAAAFSVSSPTCGGKDCSSSRKGNSVKSMAFILASGPSKRGAGH</sequence>
<dbReference type="AlphaFoldDB" id="A0AAV0F8X7"/>
<name>A0AAV0F8X7_9ASTE</name>
<dbReference type="EMBL" id="CAMAPF010000967">
    <property type="protein sequence ID" value="CAH9131931.1"/>
    <property type="molecule type" value="Genomic_DNA"/>
</dbReference>
<feature type="chain" id="PRO_5043549868" evidence="1">
    <location>
        <begin position="24"/>
        <end position="100"/>
    </location>
</feature>
<evidence type="ECO:0000256" key="1">
    <source>
        <dbReference type="SAM" id="SignalP"/>
    </source>
</evidence>
<dbReference type="Proteomes" id="UP001152523">
    <property type="component" value="Unassembled WGS sequence"/>
</dbReference>
<proteinExistence type="predicted"/>